<dbReference type="PANTHER" id="PTHR24201:SF15">
    <property type="entry name" value="ANKYRIN REPEAT DOMAIN-CONTAINING PROTEIN 66"/>
    <property type="match status" value="1"/>
</dbReference>
<dbReference type="InterPro" id="IPR002110">
    <property type="entry name" value="Ankyrin_rpt"/>
</dbReference>
<reference evidence="4" key="3">
    <citation type="submission" date="2025-08" db="UniProtKB">
        <authorList>
            <consortium name="Ensembl"/>
        </authorList>
    </citation>
    <scope>IDENTIFICATION</scope>
</reference>
<reference evidence="4" key="4">
    <citation type="submission" date="2025-09" db="UniProtKB">
        <authorList>
            <consortium name="Ensembl"/>
        </authorList>
    </citation>
    <scope>IDENTIFICATION</scope>
</reference>
<dbReference type="Ensembl" id="ENSAMXT00000000650.2">
    <property type="protein sequence ID" value="ENSAMXP00000000650.2"/>
    <property type="gene ID" value="ENSAMXG00000000636.2"/>
</dbReference>
<reference evidence="5" key="1">
    <citation type="submission" date="2013-03" db="EMBL/GenBank/DDBJ databases">
        <authorList>
            <person name="Jeffery W."/>
            <person name="Warren W."/>
            <person name="Wilson R.K."/>
        </authorList>
    </citation>
    <scope>NUCLEOTIDE SEQUENCE</scope>
    <source>
        <strain evidence="5">female</strain>
    </source>
</reference>
<feature type="repeat" description="ANK" evidence="3">
    <location>
        <begin position="85"/>
        <end position="117"/>
    </location>
</feature>
<dbReference type="SUPFAM" id="SSF48403">
    <property type="entry name" value="Ankyrin repeat"/>
    <property type="match status" value="1"/>
</dbReference>
<evidence type="ECO:0000256" key="1">
    <source>
        <dbReference type="ARBA" id="ARBA00022737"/>
    </source>
</evidence>
<dbReference type="AlphaFoldDB" id="W5JZ90"/>
<protein>
    <submittedName>
        <fullName evidence="4">Uncharacterized protein</fullName>
    </submittedName>
</protein>
<organism evidence="4 5">
    <name type="scientific">Astyanax mexicanus</name>
    <name type="common">Blind cave fish</name>
    <name type="synonym">Astyanax fasciatus mexicanus</name>
    <dbReference type="NCBI Taxonomy" id="7994"/>
    <lineage>
        <taxon>Eukaryota</taxon>
        <taxon>Metazoa</taxon>
        <taxon>Chordata</taxon>
        <taxon>Craniata</taxon>
        <taxon>Vertebrata</taxon>
        <taxon>Euteleostomi</taxon>
        <taxon>Actinopterygii</taxon>
        <taxon>Neopterygii</taxon>
        <taxon>Teleostei</taxon>
        <taxon>Ostariophysi</taxon>
        <taxon>Characiformes</taxon>
        <taxon>Characoidei</taxon>
        <taxon>Acestrorhamphidae</taxon>
        <taxon>Acestrorhamphinae</taxon>
        <taxon>Astyanax</taxon>
    </lineage>
</organism>
<dbReference type="HOGENOM" id="CLU_000134_22_1_1"/>
<dbReference type="InterPro" id="IPR050776">
    <property type="entry name" value="Ank_Repeat/CDKN_Inhibitor"/>
</dbReference>
<reference evidence="5" key="2">
    <citation type="journal article" date="2014" name="Nat. Commun.">
        <title>The cavefish genome reveals candidate genes for eye loss.</title>
        <authorList>
            <person name="McGaugh S.E."/>
            <person name="Gross J.B."/>
            <person name="Aken B."/>
            <person name="Blin M."/>
            <person name="Borowsky R."/>
            <person name="Chalopin D."/>
            <person name="Hinaux H."/>
            <person name="Jeffery W.R."/>
            <person name="Keene A."/>
            <person name="Ma L."/>
            <person name="Minx P."/>
            <person name="Murphy D."/>
            <person name="O'Quin K.E."/>
            <person name="Retaux S."/>
            <person name="Rohner N."/>
            <person name="Searle S.M."/>
            <person name="Stahl B.A."/>
            <person name="Tabin C."/>
            <person name="Volff J.N."/>
            <person name="Yoshizawa M."/>
            <person name="Warren W.C."/>
        </authorList>
    </citation>
    <scope>NUCLEOTIDE SEQUENCE [LARGE SCALE GENOMIC DNA]</scope>
    <source>
        <strain evidence="5">female</strain>
    </source>
</reference>
<dbReference type="GeneTree" id="ENSGT00960000189362"/>
<keyword evidence="2 3" id="KW-0040">ANK repeat</keyword>
<keyword evidence="5" id="KW-1185">Reference proteome</keyword>
<dbReference type="InterPro" id="IPR036770">
    <property type="entry name" value="Ankyrin_rpt-contain_sf"/>
</dbReference>
<dbReference type="Bgee" id="ENSAMXG00000000636">
    <property type="expression patterns" value="Expressed in embryo and 2 other cell types or tissues"/>
</dbReference>
<dbReference type="Gene3D" id="1.25.40.20">
    <property type="entry name" value="Ankyrin repeat-containing domain"/>
    <property type="match status" value="1"/>
</dbReference>
<name>W5JZ90_ASTMX</name>
<proteinExistence type="predicted"/>
<dbReference type="eggNOG" id="KOG4177">
    <property type="taxonomic scope" value="Eukaryota"/>
</dbReference>
<dbReference type="PROSITE" id="PS50088">
    <property type="entry name" value="ANK_REPEAT"/>
    <property type="match status" value="1"/>
</dbReference>
<dbReference type="PROSITE" id="PS50297">
    <property type="entry name" value="ANK_REP_REGION"/>
    <property type="match status" value="1"/>
</dbReference>
<dbReference type="Pfam" id="PF12796">
    <property type="entry name" value="Ank_2"/>
    <property type="match status" value="1"/>
</dbReference>
<sequence>MNTRSSVTVLRAAAGAAVRPAPHHSHCLKINLIYSDTNCKGLQYTNIKLCVSFDFDVLPCLILGQTEIVRILIENGAQPSLTTDNGWTPAHFAAESGKLPVLRYLHSVSAPIDMEDCYGNRPVRIAKIYGHTDCHIILMYINNKMRPTKKEHTTYSQI</sequence>
<evidence type="ECO:0000313" key="5">
    <source>
        <dbReference type="Proteomes" id="UP000018467"/>
    </source>
</evidence>
<keyword evidence="1" id="KW-0677">Repeat</keyword>
<dbReference type="SMART" id="SM00248">
    <property type="entry name" value="ANK"/>
    <property type="match status" value="2"/>
</dbReference>
<dbReference type="PANTHER" id="PTHR24201">
    <property type="entry name" value="ANK_REP_REGION DOMAIN-CONTAINING PROTEIN"/>
    <property type="match status" value="1"/>
</dbReference>
<accession>W5JZ90</accession>
<dbReference type="STRING" id="7994.ENSAMXP00000000650"/>
<evidence type="ECO:0000313" key="4">
    <source>
        <dbReference type="Ensembl" id="ENSAMXP00000000650.2"/>
    </source>
</evidence>
<evidence type="ECO:0000256" key="3">
    <source>
        <dbReference type="PROSITE-ProRule" id="PRU00023"/>
    </source>
</evidence>
<dbReference type="InParanoid" id="W5JZ90"/>
<evidence type="ECO:0000256" key="2">
    <source>
        <dbReference type="ARBA" id="ARBA00023043"/>
    </source>
</evidence>
<dbReference type="Proteomes" id="UP000018467">
    <property type="component" value="Unassembled WGS sequence"/>
</dbReference>